<protein>
    <submittedName>
        <fullName evidence="2">Uncharacterized protein</fullName>
    </submittedName>
</protein>
<dbReference type="AlphaFoldDB" id="A0A448WJ21"/>
<reference evidence="2" key="1">
    <citation type="submission" date="2018-11" db="EMBL/GenBank/DDBJ databases">
        <authorList>
            <consortium name="Pathogen Informatics"/>
        </authorList>
    </citation>
    <scope>NUCLEOTIDE SEQUENCE</scope>
</reference>
<dbReference type="EMBL" id="CAAALY010016407">
    <property type="protein sequence ID" value="VEL12967.1"/>
    <property type="molecule type" value="Genomic_DNA"/>
</dbReference>
<gene>
    <name evidence="2" type="ORF">PXEA_LOCUS6407</name>
</gene>
<organism evidence="2 3">
    <name type="scientific">Protopolystoma xenopodis</name>
    <dbReference type="NCBI Taxonomy" id="117903"/>
    <lineage>
        <taxon>Eukaryota</taxon>
        <taxon>Metazoa</taxon>
        <taxon>Spiralia</taxon>
        <taxon>Lophotrochozoa</taxon>
        <taxon>Platyhelminthes</taxon>
        <taxon>Monogenea</taxon>
        <taxon>Polyopisthocotylea</taxon>
        <taxon>Polystomatidea</taxon>
        <taxon>Polystomatidae</taxon>
        <taxon>Protopolystoma</taxon>
    </lineage>
</organism>
<feature type="compositionally biased region" description="Polar residues" evidence="1">
    <location>
        <begin position="57"/>
        <end position="82"/>
    </location>
</feature>
<evidence type="ECO:0000256" key="1">
    <source>
        <dbReference type="SAM" id="MobiDB-lite"/>
    </source>
</evidence>
<accession>A0A448WJ21</accession>
<evidence type="ECO:0000313" key="2">
    <source>
        <dbReference type="EMBL" id="VEL12967.1"/>
    </source>
</evidence>
<feature type="region of interest" description="Disordered" evidence="1">
    <location>
        <begin position="57"/>
        <end position="115"/>
    </location>
</feature>
<name>A0A448WJ21_9PLAT</name>
<keyword evidence="3" id="KW-1185">Reference proteome</keyword>
<dbReference type="Proteomes" id="UP000784294">
    <property type="component" value="Unassembled WGS sequence"/>
</dbReference>
<proteinExistence type="predicted"/>
<comment type="caution">
    <text evidence="2">The sequence shown here is derived from an EMBL/GenBank/DDBJ whole genome shotgun (WGS) entry which is preliminary data.</text>
</comment>
<sequence length="197" mass="20795">MAMLTDDAGDASGNVPCPRYDSGNYHAYYGLRISDSFSRSGIDNLFDVTQEQIASLRDTQVETFTPPTSKASDTIPSDNPQLTKLEPSATEDGSSRPSVATSSETPSVGASAKNPEEITEIAPTAHEATLATFPPKASPAEVRAFVLPQLIRFLSSDEHLHSAGEPQPSSLVAILSGLATTPKTVLLTIPLPIITVS</sequence>
<evidence type="ECO:0000313" key="3">
    <source>
        <dbReference type="Proteomes" id="UP000784294"/>
    </source>
</evidence>
<feature type="compositionally biased region" description="Polar residues" evidence="1">
    <location>
        <begin position="91"/>
        <end position="108"/>
    </location>
</feature>